<dbReference type="PANTHER" id="PTHR20959">
    <property type="entry name" value="TRANSPORT AND GOLGI ORGANIZATION PROTEIN 6 FAMILY MEMBER"/>
    <property type="match status" value="1"/>
</dbReference>
<evidence type="ECO:0000259" key="2">
    <source>
        <dbReference type="Pfam" id="PF10304"/>
    </source>
</evidence>
<evidence type="ECO:0000256" key="1">
    <source>
        <dbReference type="ARBA" id="ARBA00005724"/>
    </source>
</evidence>
<dbReference type="Pfam" id="PF23565">
    <property type="entry name" value="ARM_TANGO6"/>
    <property type="match status" value="1"/>
</dbReference>
<feature type="domain" description="RNA polymerase II assembly factor Rtp1 C-terminal" evidence="3">
    <location>
        <begin position="608"/>
        <end position="715"/>
    </location>
</feature>
<comment type="similarity">
    <text evidence="1">Belongs to the Tango6 family.</text>
</comment>
<proteinExistence type="inferred from homology"/>
<evidence type="ECO:0000313" key="6">
    <source>
        <dbReference type="EnsemblMetazoa" id="XP_014248082.1"/>
    </source>
</evidence>
<feature type="domain" description="RNA polymerase II assembly factor Rtp1 C-terminal" evidence="2">
    <location>
        <begin position="807"/>
        <end position="839"/>
    </location>
</feature>
<name>A0A8I6RQ71_CIMLE</name>
<dbReference type="InterPro" id="IPR011989">
    <property type="entry name" value="ARM-like"/>
</dbReference>
<dbReference type="OrthoDB" id="39591at2759"/>
<dbReference type="InterPro" id="IPR019414">
    <property type="entry name" value="Rtp1_C2"/>
</dbReference>
<dbReference type="InterPro" id="IPR057407">
    <property type="entry name" value="HEAT_TANGO6"/>
</dbReference>
<dbReference type="Pfam" id="PF10363">
    <property type="entry name" value="RTP1_C1"/>
    <property type="match status" value="1"/>
</dbReference>
<dbReference type="InterPro" id="IPR057347">
    <property type="entry name" value="TANGO6_N"/>
</dbReference>
<dbReference type="GeneID" id="106665828"/>
<evidence type="ECO:0000259" key="3">
    <source>
        <dbReference type="Pfam" id="PF10363"/>
    </source>
</evidence>
<protein>
    <recommendedName>
        <fullName evidence="8">Transport and Golgi organization protein 6 homolog</fullName>
    </recommendedName>
</protein>
<dbReference type="Pfam" id="PF25267">
    <property type="entry name" value="TANGO6_N"/>
    <property type="match status" value="1"/>
</dbReference>
<dbReference type="Proteomes" id="UP000494040">
    <property type="component" value="Unassembled WGS sequence"/>
</dbReference>
<accession>A0A8I6RQ71</accession>
<reference evidence="6" key="1">
    <citation type="submission" date="2022-01" db="UniProtKB">
        <authorList>
            <consortium name="EnsemblMetazoa"/>
        </authorList>
    </citation>
    <scope>IDENTIFICATION</scope>
</reference>
<dbReference type="AlphaFoldDB" id="A0A8I6RQ71"/>
<dbReference type="InterPro" id="IPR016024">
    <property type="entry name" value="ARM-type_fold"/>
</dbReference>
<dbReference type="Gene3D" id="1.25.10.10">
    <property type="entry name" value="Leucine-rich Repeat Variant"/>
    <property type="match status" value="1"/>
</dbReference>
<sequence length="862" mass="97798">MKEMTVGEILQEIENIITPNDEPGISLEDVLVRKCEKYTDKDCPFLTSVSLDDTITNDKRARWVFVRVLLEKLLHLRSALQHADEKEQLISINQKKHLSSSIEMAVTLGIVAHLPKGIGIPLKQRSSSQLTLFQDTTENEKISSLILTLSTLMELRKDSTMLTIITSQHLGDVLACLFSLLLPSVWSRPIVEDQRVIFKSYLKEIVEKTFQPYLIKELMLLNGNKECPPRLSHVIRCMMTERLMLEGGVIATIRAILDITGDTAPTQWKTVEILARLIIKPHIKDVEAYQFKVYSQVLSLLYSKEKQFMQIAVCCVKILNEISPETCKQYFLNELMGPLKKASPETVVTSAITALHNCIGIPCSDHWSLKPELFSEIHATLFRLYCDTLNSATFIKNELSDIVWSTIAQCDFERMFNIFVFEPADITFNYGDEGGIVIKEGKLDAFWEDTSDKLLQLVLSKEDSNVLIRFFNVLLTTVIDGTIEKKLVCAKLLAEVCAESVIQDVINKDPSGIVDFIKSLLNSDCNDEISCLGLMVLGVILGNHSNNNTRDWNKLKDLVDPLKTFMLKCKNREVRNLADELYCSIMTHGATTKEKPTQKNNTRNSSFGEAIDEATDALMPVRAHGIRQLGRLILANDSQAVAKKEMILCIFKENLKEEDSYVYLAAVEGLAAMATAFPDEVLTTLCEQYTFCKDPEIRLKVGEILVKVIRLLNEMAIIYKHELVNAFLDGCRDNDHLVRASSLSNLGELCKILSYRIHTYLTEIFYCIECIFDTDKFMEPRRAAVMVLTQLLKGLGPDSLTVLENILLELYRKLKFIYNNDKDDITKLHAQLALEEINACTFSFFRQPLELKKRIFVLDPPT</sequence>
<dbReference type="CTD" id="79613"/>
<dbReference type="InterPro" id="IPR019451">
    <property type="entry name" value="Rtp1_C1"/>
</dbReference>
<evidence type="ECO:0000259" key="5">
    <source>
        <dbReference type="Pfam" id="PF25267"/>
    </source>
</evidence>
<dbReference type="RefSeq" id="XP_014248082.1">
    <property type="nucleotide sequence ID" value="XM_014392596.2"/>
</dbReference>
<evidence type="ECO:0008006" key="8">
    <source>
        <dbReference type="Google" id="ProtNLM"/>
    </source>
</evidence>
<dbReference type="GO" id="GO:0009306">
    <property type="term" value="P:protein secretion"/>
    <property type="evidence" value="ECO:0007669"/>
    <property type="project" value="TreeGrafter"/>
</dbReference>
<evidence type="ECO:0000259" key="4">
    <source>
        <dbReference type="Pfam" id="PF23565"/>
    </source>
</evidence>
<feature type="domain" description="TANGO6 HEAT repeat" evidence="4">
    <location>
        <begin position="243"/>
        <end position="462"/>
    </location>
</feature>
<evidence type="ECO:0000313" key="7">
    <source>
        <dbReference type="Proteomes" id="UP000494040"/>
    </source>
</evidence>
<keyword evidence="7" id="KW-1185">Reference proteome</keyword>
<dbReference type="SUPFAM" id="SSF48371">
    <property type="entry name" value="ARM repeat"/>
    <property type="match status" value="1"/>
</dbReference>
<dbReference type="InterPro" id="IPR039600">
    <property type="entry name" value="TANGO6/Rtp1"/>
</dbReference>
<feature type="domain" description="TANGO6 N-terminal" evidence="5">
    <location>
        <begin position="90"/>
        <end position="225"/>
    </location>
</feature>
<dbReference type="KEGG" id="clec:106665828"/>
<dbReference type="PANTHER" id="PTHR20959:SF1">
    <property type="entry name" value="TRANSPORT AND GOLGI ORGANIZATION PROTEIN 6 HOMOLOG"/>
    <property type="match status" value="1"/>
</dbReference>
<dbReference type="EnsemblMetazoa" id="XM_014392596.2">
    <property type="protein sequence ID" value="XP_014248082.1"/>
    <property type="gene ID" value="LOC106665828"/>
</dbReference>
<organism evidence="6 7">
    <name type="scientific">Cimex lectularius</name>
    <name type="common">Bed bug</name>
    <name type="synonym">Acanthia lectularia</name>
    <dbReference type="NCBI Taxonomy" id="79782"/>
    <lineage>
        <taxon>Eukaryota</taxon>
        <taxon>Metazoa</taxon>
        <taxon>Ecdysozoa</taxon>
        <taxon>Arthropoda</taxon>
        <taxon>Hexapoda</taxon>
        <taxon>Insecta</taxon>
        <taxon>Pterygota</taxon>
        <taxon>Neoptera</taxon>
        <taxon>Paraneoptera</taxon>
        <taxon>Hemiptera</taxon>
        <taxon>Heteroptera</taxon>
        <taxon>Panheteroptera</taxon>
        <taxon>Cimicomorpha</taxon>
        <taxon>Cimicidae</taxon>
        <taxon>Cimex</taxon>
    </lineage>
</organism>
<dbReference type="OMA" id="QVATLIC"/>
<dbReference type="Pfam" id="PF10304">
    <property type="entry name" value="RTP1_C2"/>
    <property type="match status" value="1"/>
</dbReference>